<dbReference type="InterPro" id="IPR000086">
    <property type="entry name" value="NUDIX_hydrolase_dom"/>
</dbReference>
<dbReference type="SUPFAM" id="SSF55811">
    <property type="entry name" value="Nudix"/>
    <property type="match status" value="1"/>
</dbReference>
<dbReference type="PROSITE" id="PS51462">
    <property type="entry name" value="NUDIX"/>
    <property type="match status" value="1"/>
</dbReference>
<evidence type="ECO:0000313" key="5">
    <source>
        <dbReference type="Proteomes" id="UP000824078"/>
    </source>
</evidence>
<dbReference type="AlphaFoldDB" id="A0A9D1I0P7"/>
<sequence length="200" mass="22074">MHNASSDKAAVERIEKLLTDDPSLVEKPCGSSRVWQGKIFGVDQIEVELPDGTHALREVMRHRGGCCVVVVRNEKICLVRQWRVAVGRMTLELPAGKLDPDEDPVLCAQRELREETGLIARRIEPVILSRGVIGCSDELTRIFRAYDVVEGEAHLDDEEFVDVVWVSIADALAAIHAGVIQDSKTILGILSAALEAERSK</sequence>
<comment type="cofactor">
    <cofactor evidence="1">
        <name>Mg(2+)</name>
        <dbReference type="ChEBI" id="CHEBI:18420"/>
    </cofactor>
</comment>
<dbReference type="Proteomes" id="UP000824078">
    <property type="component" value="Unassembled WGS sequence"/>
</dbReference>
<proteinExistence type="predicted"/>
<protein>
    <submittedName>
        <fullName evidence="4">NUDIX hydrolase</fullName>
    </submittedName>
</protein>
<dbReference type="GO" id="GO:0019693">
    <property type="term" value="P:ribose phosphate metabolic process"/>
    <property type="evidence" value="ECO:0007669"/>
    <property type="project" value="TreeGrafter"/>
</dbReference>
<gene>
    <name evidence="4" type="ORF">IAD17_07790</name>
</gene>
<evidence type="ECO:0000256" key="1">
    <source>
        <dbReference type="ARBA" id="ARBA00001946"/>
    </source>
</evidence>
<dbReference type="Pfam" id="PF00293">
    <property type="entry name" value="NUDIX"/>
    <property type="match status" value="1"/>
</dbReference>
<reference evidence="4" key="2">
    <citation type="journal article" date="2021" name="PeerJ">
        <title>Extensive microbial diversity within the chicken gut microbiome revealed by metagenomics and culture.</title>
        <authorList>
            <person name="Gilroy R."/>
            <person name="Ravi A."/>
            <person name="Getino M."/>
            <person name="Pursley I."/>
            <person name="Horton D.L."/>
            <person name="Alikhan N.F."/>
            <person name="Baker D."/>
            <person name="Gharbi K."/>
            <person name="Hall N."/>
            <person name="Watson M."/>
            <person name="Adriaenssens E.M."/>
            <person name="Foster-Nyarko E."/>
            <person name="Jarju S."/>
            <person name="Secka A."/>
            <person name="Antonio M."/>
            <person name="Oren A."/>
            <person name="Chaudhuri R.R."/>
            <person name="La Ragione R."/>
            <person name="Hildebrand F."/>
            <person name="Pallen M.J."/>
        </authorList>
    </citation>
    <scope>NUCLEOTIDE SEQUENCE</scope>
    <source>
        <strain evidence="4">ChiHjej12B11-29160</strain>
    </source>
</reference>
<dbReference type="InterPro" id="IPR020084">
    <property type="entry name" value="NUDIX_hydrolase_CS"/>
</dbReference>
<dbReference type="PROSITE" id="PS00893">
    <property type="entry name" value="NUDIX_BOX"/>
    <property type="match status" value="1"/>
</dbReference>
<dbReference type="InterPro" id="IPR015797">
    <property type="entry name" value="NUDIX_hydrolase-like_dom_sf"/>
</dbReference>
<reference evidence="4" key="1">
    <citation type="submission" date="2020-10" db="EMBL/GenBank/DDBJ databases">
        <authorList>
            <person name="Gilroy R."/>
        </authorList>
    </citation>
    <scope>NUCLEOTIDE SEQUENCE</scope>
    <source>
        <strain evidence="4">ChiHjej12B11-29160</strain>
    </source>
</reference>
<name>A0A9D1I0P7_9ACTN</name>
<organism evidence="4 5">
    <name type="scientific">Candidatus Coprovicinus avistercoris</name>
    <dbReference type="NCBI Taxonomy" id="2840754"/>
    <lineage>
        <taxon>Bacteria</taxon>
        <taxon>Bacillati</taxon>
        <taxon>Actinomycetota</taxon>
        <taxon>Coriobacteriia</taxon>
        <taxon>Coriobacteriales</taxon>
        <taxon>Coriobacteriaceae</taxon>
        <taxon>Coriobacteriaceae incertae sedis</taxon>
        <taxon>Candidatus Coprovicinus</taxon>
    </lineage>
</organism>
<dbReference type="Gene3D" id="3.90.79.10">
    <property type="entry name" value="Nucleoside Triphosphate Pyrophosphohydrolase"/>
    <property type="match status" value="1"/>
</dbReference>
<dbReference type="EMBL" id="DVMQ01000020">
    <property type="protein sequence ID" value="HIU24805.1"/>
    <property type="molecule type" value="Genomic_DNA"/>
</dbReference>
<evidence type="ECO:0000313" key="4">
    <source>
        <dbReference type="EMBL" id="HIU24805.1"/>
    </source>
</evidence>
<dbReference type="GO" id="GO:0006753">
    <property type="term" value="P:nucleoside phosphate metabolic process"/>
    <property type="evidence" value="ECO:0007669"/>
    <property type="project" value="TreeGrafter"/>
</dbReference>
<evidence type="ECO:0000256" key="2">
    <source>
        <dbReference type="ARBA" id="ARBA00022801"/>
    </source>
</evidence>
<keyword evidence="2 4" id="KW-0378">Hydrolase</keyword>
<dbReference type="PANTHER" id="PTHR11839">
    <property type="entry name" value="UDP/ADP-SUGAR PYROPHOSPHATASE"/>
    <property type="match status" value="1"/>
</dbReference>
<evidence type="ECO:0000259" key="3">
    <source>
        <dbReference type="PROSITE" id="PS51462"/>
    </source>
</evidence>
<dbReference type="PANTHER" id="PTHR11839:SF18">
    <property type="entry name" value="NUDIX HYDROLASE DOMAIN-CONTAINING PROTEIN"/>
    <property type="match status" value="1"/>
</dbReference>
<dbReference type="GO" id="GO:0016787">
    <property type="term" value="F:hydrolase activity"/>
    <property type="evidence" value="ECO:0007669"/>
    <property type="project" value="UniProtKB-KW"/>
</dbReference>
<comment type="caution">
    <text evidence="4">The sequence shown here is derived from an EMBL/GenBank/DDBJ whole genome shotgun (WGS) entry which is preliminary data.</text>
</comment>
<feature type="domain" description="Nudix hydrolase" evidence="3">
    <location>
        <begin position="60"/>
        <end position="188"/>
    </location>
</feature>
<accession>A0A9D1I0P7</accession>